<reference evidence="4 5" key="1">
    <citation type="submission" date="2015-01" db="EMBL/GenBank/DDBJ databases">
        <title>Evolution of Trichinella species and genotypes.</title>
        <authorList>
            <person name="Korhonen P.K."/>
            <person name="Edoardo P."/>
            <person name="Giuseppe L.R."/>
            <person name="Gasser R.B."/>
        </authorList>
    </citation>
    <scope>NUCLEOTIDE SEQUENCE [LARGE SCALE GENOMIC DNA]</scope>
    <source>
        <strain evidence="4">ISS417</strain>
    </source>
</reference>
<feature type="compositionally biased region" description="Basic and acidic residues" evidence="2">
    <location>
        <begin position="54"/>
        <end position="75"/>
    </location>
</feature>
<evidence type="ECO:0008006" key="6">
    <source>
        <dbReference type="Google" id="ProtNLM"/>
    </source>
</evidence>
<evidence type="ECO:0000256" key="3">
    <source>
        <dbReference type="SAM" id="Phobius"/>
    </source>
</evidence>
<evidence type="ECO:0000313" key="4">
    <source>
        <dbReference type="EMBL" id="KRX50355.1"/>
    </source>
</evidence>
<keyword evidence="3" id="KW-0812">Transmembrane</keyword>
<feature type="compositionally biased region" description="Polar residues" evidence="2">
    <location>
        <begin position="76"/>
        <end position="89"/>
    </location>
</feature>
<feature type="coiled-coil region" evidence="1">
    <location>
        <begin position="930"/>
        <end position="964"/>
    </location>
</feature>
<evidence type="ECO:0000256" key="1">
    <source>
        <dbReference type="SAM" id="Coils"/>
    </source>
</evidence>
<name>A0A0V0UI59_9BILA</name>
<keyword evidence="5" id="KW-1185">Reference proteome</keyword>
<feature type="coiled-coil region" evidence="1">
    <location>
        <begin position="1211"/>
        <end position="1238"/>
    </location>
</feature>
<feature type="coiled-coil region" evidence="1">
    <location>
        <begin position="1014"/>
        <end position="1160"/>
    </location>
</feature>
<feature type="coiled-coil region" evidence="1">
    <location>
        <begin position="740"/>
        <end position="872"/>
    </location>
</feature>
<proteinExistence type="predicted"/>
<keyword evidence="3" id="KW-1133">Transmembrane helix</keyword>
<gene>
    <name evidence="4" type="ORF">T05_8802</name>
</gene>
<feature type="coiled-coil region" evidence="1">
    <location>
        <begin position="424"/>
        <end position="648"/>
    </location>
</feature>
<feature type="transmembrane region" description="Helical" evidence="3">
    <location>
        <begin position="29"/>
        <end position="49"/>
    </location>
</feature>
<dbReference type="Proteomes" id="UP000055048">
    <property type="component" value="Unassembled WGS sequence"/>
</dbReference>
<keyword evidence="1" id="KW-0175">Coiled coil</keyword>
<evidence type="ECO:0000313" key="5">
    <source>
        <dbReference type="Proteomes" id="UP000055048"/>
    </source>
</evidence>
<keyword evidence="3" id="KW-0472">Membrane</keyword>
<dbReference type="STRING" id="144512.A0A0V0UI59"/>
<feature type="coiled-coil region" evidence="1">
    <location>
        <begin position="677"/>
        <end position="711"/>
    </location>
</feature>
<sequence>MYLPEIFYTHYHFVDHCNMNINFNFHDTFAVWFSLFLLFSFFLLFYSFLMQGKDDSSDSESKSKKSDENDEEKSATVKQPNENSKTSGKAVNVCPERLTLQTELLHKKVLDQSLLLAKCQNKLLQCSHLMIDSSIGNSSSKSAFLGTSDVFSASTPIPAKNRCLKNDREFLSKELVESKDEADMSSLNDQLTADLLRVSLQWKKSEKELRNRDQQLLDLEQTFIRHLNDSHVNYVNLWQQYQAIQRDYRRLRSEVFRDMKMMQYDIYRMIVKSKTVIGEQVQNRLMRQLVQRICEIKPEQQHPVNEDGSANEEQQHIVVDSGTDKEEKKNTVVVTSGDINRLKSIEEQNDSLMELLKKSYSTLNSALIVLMDMGIEAESDDQTEVTWTWVGWQGLLSSVSQAASEVKKHEKSLEERLLTTMQNVSEYKFANEQLESRLQNLQNENENLEKKTRELFDENNTLKSQVSEFDDERLELLAKCEKLVSAKEALKLECQTLQGEVKKNEKMIANSNSTLADRELQLQDAMEQCSRLTLENGELKASMDLLKEQAAQEHRESEALRSRMQTVHSELDTLKMEHQYSQQQLELAESQLNSLLENKLPKVDAANFVHNEVVDRLDAENENLRREKRSLTKRIVQLEIELKLAKNCQAELINAAEQREQASSLIEADKTILDEEVADLRNKVESFALNNEKLLNRLSEVTESRDKAEVELTIANDSVVEWQQKYQDCLKELKQRISVMATLRDENENLEIVNSDLQRLQAELKSKLNMISVEKSRSEVQKNQYQSNVLQLETQLREAQDNHQLISQQLLDCQQDNFNLERRISIADDLVKQQDEALKLLINQKHQLENKNNKLEKMLSSQSKECKKLQVSQLKDVKETLDFVCDQCDLHFNQSDKLKEGVKLLVEEKGRLISEYLGKAASCSEMATNSNLLLVEKDQLTKKVAELNDEIRSLHSQNGHLEEALNIQKSKLGSVELKLNKCRGENLELSKTIANQETTIRSLDNRLTDVHNDLALAEMEKQDIRTENRKLKHQLDLIDKSLEMTKACSRDVEKQRVDLEKQMVNKQGELANLSGMLKISQDTEQELKRQLETMSSKRQQLMDKLNDYEIEMLALRTKLKKEELNSKLLREELAENNDKIAQLMDAVDKITNDRVELDKKVTTFEKENLLHVQNVETMKCKLRKMDQQFAERLVELSRSHQDKVGMLENRHTKDLQQITALEKRIHQLEKELDRERSKREMSIMRSMESLFEMPNRMTTANSTNAIFRTSSPLNAAVPFEIVDVEPDHAPTPKFRLRVAFTNGDHFKQFSSKIVNGTR</sequence>
<organism evidence="4 5">
    <name type="scientific">Trichinella murrelli</name>
    <dbReference type="NCBI Taxonomy" id="144512"/>
    <lineage>
        <taxon>Eukaryota</taxon>
        <taxon>Metazoa</taxon>
        <taxon>Ecdysozoa</taxon>
        <taxon>Nematoda</taxon>
        <taxon>Enoplea</taxon>
        <taxon>Dorylaimia</taxon>
        <taxon>Trichinellida</taxon>
        <taxon>Trichinellidae</taxon>
        <taxon>Trichinella</taxon>
    </lineage>
</organism>
<comment type="caution">
    <text evidence="4">The sequence shown here is derived from an EMBL/GenBank/DDBJ whole genome shotgun (WGS) entry which is preliminary data.</text>
</comment>
<dbReference type="EMBL" id="JYDJ01000007">
    <property type="protein sequence ID" value="KRX50355.1"/>
    <property type="molecule type" value="Genomic_DNA"/>
</dbReference>
<accession>A0A0V0UI59</accession>
<feature type="region of interest" description="Disordered" evidence="2">
    <location>
        <begin position="54"/>
        <end position="89"/>
    </location>
</feature>
<protein>
    <recommendedName>
        <fullName evidence="6">Golgin subfamily A member 4</fullName>
    </recommendedName>
</protein>
<dbReference type="OrthoDB" id="28818at2759"/>
<evidence type="ECO:0000256" key="2">
    <source>
        <dbReference type="SAM" id="MobiDB-lite"/>
    </source>
</evidence>